<organism evidence="2 3">
    <name type="scientific">Daphnia magna</name>
    <dbReference type="NCBI Taxonomy" id="35525"/>
    <lineage>
        <taxon>Eukaryota</taxon>
        <taxon>Metazoa</taxon>
        <taxon>Ecdysozoa</taxon>
        <taxon>Arthropoda</taxon>
        <taxon>Crustacea</taxon>
        <taxon>Branchiopoda</taxon>
        <taxon>Diplostraca</taxon>
        <taxon>Cladocera</taxon>
        <taxon>Anomopoda</taxon>
        <taxon>Daphniidae</taxon>
        <taxon>Daphnia</taxon>
    </lineage>
</organism>
<comment type="caution">
    <text evidence="2">The sequence shown here is derived from an EMBL/GenBank/DDBJ whole genome shotgun (WGS) entry which is preliminary data.</text>
</comment>
<dbReference type="EMBL" id="JAOYFB010000037">
    <property type="protein sequence ID" value="KAK4023298.1"/>
    <property type="molecule type" value="Genomic_DNA"/>
</dbReference>
<keyword evidence="3" id="KW-1185">Reference proteome</keyword>
<proteinExistence type="predicted"/>
<evidence type="ECO:0000313" key="2">
    <source>
        <dbReference type="EMBL" id="KAK4023297.1"/>
    </source>
</evidence>
<accession>A0ABR0ADU4</accession>
<gene>
    <name evidence="2" type="ORF">OUZ56_008715</name>
</gene>
<keyword evidence="1" id="KW-0812">Transmembrane</keyword>
<dbReference type="Proteomes" id="UP001234178">
    <property type="component" value="Unassembled WGS sequence"/>
</dbReference>
<keyword evidence="1" id="KW-1133">Transmembrane helix</keyword>
<evidence type="ECO:0000313" key="3">
    <source>
        <dbReference type="Proteomes" id="UP001234178"/>
    </source>
</evidence>
<dbReference type="EMBL" id="JAOYFB010000037">
    <property type="protein sequence ID" value="KAK4023297.1"/>
    <property type="molecule type" value="Genomic_DNA"/>
</dbReference>
<keyword evidence="1" id="KW-0472">Membrane</keyword>
<reference evidence="2 3" key="1">
    <citation type="journal article" date="2023" name="Nucleic Acids Res.">
        <title>The hologenome of Daphnia magna reveals possible DNA methylation and microbiome-mediated evolution of the host genome.</title>
        <authorList>
            <person name="Chaturvedi A."/>
            <person name="Li X."/>
            <person name="Dhandapani V."/>
            <person name="Marshall H."/>
            <person name="Kissane S."/>
            <person name="Cuenca-Cambronero M."/>
            <person name="Asole G."/>
            <person name="Calvet F."/>
            <person name="Ruiz-Romero M."/>
            <person name="Marangio P."/>
            <person name="Guigo R."/>
            <person name="Rago D."/>
            <person name="Mirbahai L."/>
            <person name="Eastwood N."/>
            <person name="Colbourne J.K."/>
            <person name="Zhou J."/>
            <person name="Mallon E."/>
            <person name="Orsini L."/>
        </authorList>
    </citation>
    <scope>NUCLEOTIDE SEQUENCE [LARGE SCALE GENOMIC DNA]</scope>
    <source>
        <strain evidence="2">LRV0_1</strain>
    </source>
</reference>
<feature type="transmembrane region" description="Helical" evidence="1">
    <location>
        <begin position="18"/>
        <end position="39"/>
    </location>
</feature>
<evidence type="ECO:0000256" key="1">
    <source>
        <dbReference type="SAM" id="Phobius"/>
    </source>
</evidence>
<protein>
    <submittedName>
        <fullName evidence="2">Uncharacterized protein</fullName>
    </submittedName>
</protein>
<sequence>MCNACAALCTCCGKITKWIIIAVIIFFTVTIITSCILLLGPDDEPSSTSQSPTVQFDLLQDSVIFKAMGISKEPPYSPENLRQLPSYQQ</sequence>
<name>A0ABR0ADU4_9CRUS</name>